<evidence type="ECO:0000313" key="2">
    <source>
        <dbReference type="Proteomes" id="UP000297635"/>
    </source>
</evidence>
<protein>
    <submittedName>
        <fullName evidence="1">DUF4221 domain-containing protein</fullName>
    </submittedName>
</protein>
<gene>
    <name evidence="1" type="ORF">EZ315_01750</name>
</gene>
<comment type="caution">
    <text evidence="1">The sequence shown here is derived from an EMBL/GenBank/DDBJ whole genome shotgun (WGS) entry which is preliminary data.</text>
</comment>
<dbReference type="RefSeq" id="WP_135470079.1">
    <property type="nucleotide sequence ID" value="NZ_CASJDB010000020.1"/>
</dbReference>
<evidence type="ECO:0000313" key="1">
    <source>
        <dbReference type="EMBL" id="TGG39488.1"/>
    </source>
</evidence>
<dbReference type="PROSITE" id="PS51257">
    <property type="entry name" value="PROKAR_LIPOPROTEIN"/>
    <property type="match status" value="1"/>
</dbReference>
<proteinExistence type="predicted"/>
<dbReference type="InterPro" id="IPR025316">
    <property type="entry name" value="DUF4221"/>
</dbReference>
<sequence length="301" mass="34526">MRPYFCIFVITLYLFGIQSCKRQSQSSANDEPATDRLLKTETITVKSNPTVVSLLSYGLSDYCHNNRCIYSYNYKEHAIDILDLKTDTVSRSISLESEGPNAVMRELHGLQVYSPDTIVTYDFVAIKIIDSVGNVISKIELPDNGFSRIDCNVRSNISDFKIDMDNHTILYPIKQPGKNEIIEYDFAEKNVVNHIALKNPIHEGYYGFMDYPNVSFYKDCIIYNYPFEANVYIYDRKSDSTRMISPKSKFTDKCIKEYDGKFVEELSWYGATNCFYSPLYLIPGKDCFVRITLGAGLAHEI</sequence>
<dbReference type="EMBL" id="SJSA01000001">
    <property type="protein sequence ID" value="TGG39488.1"/>
    <property type="molecule type" value="Genomic_DNA"/>
</dbReference>
<dbReference type="AlphaFoldDB" id="A0A4Z0V7W8"/>
<organism evidence="1 2">
    <name type="scientific">Duncaniella freteri</name>
    <dbReference type="NCBI Taxonomy" id="2530391"/>
    <lineage>
        <taxon>Bacteria</taxon>
        <taxon>Pseudomonadati</taxon>
        <taxon>Bacteroidota</taxon>
        <taxon>Bacteroidia</taxon>
        <taxon>Bacteroidales</taxon>
        <taxon>Muribaculaceae</taxon>
        <taxon>Duncaniella</taxon>
    </lineage>
</organism>
<reference evidence="1 2" key="1">
    <citation type="submission" date="2019-02" db="EMBL/GenBank/DDBJ databases">
        <title>Isolation and identification of novel species under the genus Muribaculum.</title>
        <authorList>
            <person name="Miyake S."/>
            <person name="Ding Y."/>
            <person name="Low A."/>
            <person name="Soh M."/>
            <person name="Seedorf H."/>
        </authorList>
    </citation>
    <scope>NUCLEOTIDE SEQUENCE [LARGE SCALE GENOMIC DNA]</scope>
    <source>
        <strain evidence="1 2">TLL-A3</strain>
    </source>
</reference>
<name>A0A4Z0V7W8_9BACT</name>
<dbReference type="Pfam" id="PF13970">
    <property type="entry name" value="DUF4221"/>
    <property type="match status" value="1"/>
</dbReference>
<dbReference type="Proteomes" id="UP000297635">
    <property type="component" value="Unassembled WGS sequence"/>
</dbReference>
<keyword evidence="2" id="KW-1185">Reference proteome</keyword>
<dbReference type="GeneID" id="82148497"/>
<accession>A0A4Z0V7W8</accession>